<accession>A0ABT0YP05</accession>
<dbReference type="Proteomes" id="UP001165541">
    <property type="component" value="Unassembled WGS sequence"/>
</dbReference>
<dbReference type="InterPro" id="IPR036291">
    <property type="entry name" value="NAD(P)-bd_dom_sf"/>
</dbReference>
<protein>
    <submittedName>
        <fullName evidence="1">NAD(P)-dependent oxidoreductase</fullName>
    </submittedName>
</protein>
<gene>
    <name evidence="1" type="ORF">M8A51_13100</name>
</gene>
<dbReference type="Gene3D" id="3.40.50.720">
    <property type="entry name" value="NAD(P)-binding Rossmann-like Domain"/>
    <property type="match status" value="1"/>
</dbReference>
<reference evidence="1" key="1">
    <citation type="submission" date="2022-05" db="EMBL/GenBank/DDBJ databases">
        <title>Schlegelella sp. nov., isolated from mangrove soil.</title>
        <authorList>
            <person name="Liu Y."/>
            <person name="Ge X."/>
            <person name="Liu W."/>
        </authorList>
    </citation>
    <scope>NUCLEOTIDE SEQUENCE</scope>
    <source>
        <strain evidence="1">S2-27</strain>
    </source>
</reference>
<evidence type="ECO:0000313" key="1">
    <source>
        <dbReference type="EMBL" id="MCM5680465.1"/>
    </source>
</evidence>
<evidence type="ECO:0000313" key="2">
    <source>
        <dbReference type="Proteomes" id="UP001165541"/>
    </source>
</evidence>
<keyword evidence="2" id="KW-1185">Reference proteome</keyword>
<comment type="caution">
    <text evidence="1">The sequence shown here is derived from an EMBL/GenBank/DDBJ whole genome shotgun (WGS) entry which is preliminary data.</text>
</comment>
<dbReference type="RefSeq" id="WP_251778919.1">
    <property type="nucleotide sequence ID" value="NZ_JAMKFE010000007.1"/>
</dbReference>
<name>A0ABT0YP05_9BURK</name>
<proteinExistence type="predicted"/>
<dbReference type="EMBL" id="JAMKFE010000007">
    <property type="protein sequence ID" value="MCM5680465.1"/>
    <property type="molecule type" value="Genomic_DNA"/>
</dbReference>
<dbReference type="SUPFAM" id="SSF51735">
    <property type="entry name" value="NAD(P)-binding Rossmann-fold domains"/>
    <property type="match status" value="1"/>
</dbReference>
<organism evidence="1 2">
    <name type="scientific">Caldimonas mangrovi</name>
    <dbReference type="NCBI Taxonomy" id="2944811"/>
    <lineage>
        <taxon>Bacteria</taxon>
        <taxon>Pseudomonadati</taxon>
        <taxon>Pseudomonadota</taxon>
        <taxon>Betaproteobacteria</taxon>
        <taxon>Burkholderiales</taxon>
        <taxon>Sphaerotilaceae</taxon>
        <taxon>Caldimonas</taxon>
    </lineage>
</organism>
<sequence length="336" mass="35698">MRTSPPDPVLIVGGSGLVGSLAARTLRRFQPQLPIAIAGRDLARATAVAESVGNAHAVQVDLQRRDLGLPQGASYSAVVVFVKDDTLHTLRFAQDRGIPHVGVSSGSFEIAPEVAQFIHRSHAAPVLMLSHWLAGAASLPALHFMQDFETVNRLEIGAVLDEQDVGGPAAHADLDRLTIAAPHAQLLEQGRWVWAQGELAGRRFTCVDGTSVQGQAYSPLDVVSLAAASAARRVRLDIAIGESEARRRGQPYSTEIVIEIEGTLKTGAAARVRHDIVHPQGQAPLTAVGVVVAIERLLGLDGGAPVPPGLYLPDVLMAPARMVQRMQDVGAVFSRR</sequence>